<dbReference type="VEuPathDB" id="CryptoDB:GNI_032520"/>
<organism evidence="1 2">
    <name type="scientific">Gregarina niphandrodes</name>
    <name type="common">Septate eugregarine</name>
    <dbReference type="NCBI Taxonomy" id="110365"/>
    <lineage>
        <taxon>Eukaryota</taxon>
        <taxon>Sar</taxon>
        <taxon>Alveolata</taxon>
        <taxon>Apicomplexa</taxon>
        <taxon>Conoidasida</taxon>
        <taxon>Gregarinasina</taxon>
        <taxon>Eugregarinorida</taxon>
        <taxon>Gregarinidae</taxon>
        <taxon>Gregarina</taxon>
    </lineage>
</organism>
<sequence length="295" mass="33015">MCDETHALKDSSRPCSSCNVRRLVFSRLELHPQSSIPQELAGLVYVRCPSLRDFDLSSDYDFGVRYCYKQPDLLLLKDERESLIFFTKRGLLYSLDLCTYNLQLIRVLMIEHASSRPSVSERVTSERMLSDKSILERTLETSGLVVGVPETVKYETEAKVKAENANLVASVLAQAQQAARAAKALKETQSSPPAKVSRRQLSVLGFDIPSTDNDTNRQKGPRTLVKGRLSQPKGVSELVKAAEDTALLEDEASLICFICLRQFTTNNELQRHILNSMLHRHLERLGGTQPAGTHP</sequence>
<name>A0A023BAX1_GRENI</name>
<dbReference type="AlphaFoldDB" id="A0A023BAX1"/>
<protein>
    <submittedName>
        <fullName evidence="1">Uncharacterized protein</fullName>
    </submittedName>
</protein>
<keyword evidence="2" id="KW-1185">Reference proteome</keyword>
<comment type="caution">
    <text evidence="1">The sequence shown here is derived from an EMBL/GenBank/DDBJ whole genome shotgun (WGS) entry which is preliminary data.</text>
</comment>
<dbReference type="RefSeq" id="XP_011129196.1">
    <property type="nucleotide sequence ID" value="XM_011130894.1"/>
</dbReference>
<reference evidence="1" key="1">
    <citation type="submission" date="2013-12" db="EMBL/GenBank/DDBJ databases">
        <authorList>
            <person name="Omoto C.K."/>
            <person name="Sibley D."/>
            <person name="Venepally P."/>
            <person name="Hadjithomas M."/>
            <person name="Karamycheva S."/>
            <person name="Brunk B."/>
            <person name="Roos D."/>
            <person name="Caler E."/>
            <person name="Lorenzi H."/>
        </authorList>
    </citation>
    <scope>NUCLEOTIDE SEQUENCE</scope>
</reference>
<evidence type="ECO:0000313" key="2">
    <source>
        <dbReference type="Proteomes" id="UP000019763"/>
    </source>
</evidence>
<accession>A0A023BAX1</accession>
<dbReference type="EMBL" id="AFNH02000248">
    <property type="protein sequence ID" value="EZG78782.1"/>
    <property type="molecule type" value="Genomic_DNA"/>
</dbReference>
<evidence type="ECO:0000313" key="1">
    <source>
        <dbReference type="EMBL" id="EZG78782.1"/>
    </source>
</evidence>
<gene>
    <name evidence="1" type="ORF">GNI_032520</name>
</gene>
<proteinExistence type="predicted"/>
<dbReference type="GeneID" id="22911316"/>
<dbReference type="Proteomes" id="UP000019763">
    <property type="component" value="Unassembled WGS sequence"/>
</dbReference>